<accession>A0A0S4MY93</accession>
<organism evidence="2 3">
    <name type="scientific">Candidatus Thermokryptus mobilis</name>
    <dbReference type="NCBI Taxonomy" id="1643428"/>
    <lineage>
        <taxon>Bacteria</taxon>
        <taxon>Pseudomonadati</taxon>
        <taxon>Candidatus Kryptoniota</taxon>
        <taxon>Candidatus Thermokryptus</taxon>
    </lineage>
</organism>
<evidence type="ECO:0000256" key="1">
    <source>
        <dbReference type="SAM" id="Coils"/>
    </source>
</evidence>
<dbReference type="AlphaFoldDB" id="A0A0S4MY93"/>
<evidence type="ECO:0000313" key="3">
    <source>
        <dbReference type="Proteomes" id="UP000320623"/>
    </source>
</evidence>
<proteinExistence type="predicted"/>
<evidence type="ECO:0000313" key="2">
    <source>
        <dbReference type="EMBL" id="CUU02897.1"/>
    </source>
</evidence>
<dbReference type="Proteomes" id="UP000320623">
    <property type="component" value="Unassembled WGS sequence"/>
</dbReference>
<reference evidence="3" key="1">
    <citation type="submission" date="2015-11" db="EMBL/GenBank/DDBJ databases">
        <authorList>
            <person name="Varghese N."/>
        </authorList>
    </citation>
    <scope>NUCLEOTIDE SEQUENCE [LARGE SCALE GENOMIC DNA]</scope>
</reference>
<keyword evidence="3" id="KW-1185">Reference proteome</keyword>
<dbReference type="RefSeq" id="WP_181180229.1">
    <property type="nucleotide sequence ID" value="NZ_FAOO01000003.1"/>
</dbReference>
<keyword evidence="1" id="KW-0175">Coiled coil</keyword>
<name>A0A0S4MY93_9BACT</name>
<feature type="coiled-coil region" evidence="1">
    <location>
        <begin position="14"/>
        <end position="41"/>
    </location>
</feature>
<sequence length="52" mass="6480">MLRFLIFILLLYIAYKFLKLLAQYKRKVDELEAELKRRKIDQLKDTDYEEIK</sequence>
<dbReference type="EMBL" id="FAOO01000003">
    <property type="protein sequence ID" value="CUU02897.1"/>
    <property type="molecule type" value="Genomic_DNA"/>
</dbReference>
<protein>
    <submittedName>
        <fullName evidence="2">Uncharacterized protein</fullName>
    </submittedName>
</protein>
<dbReference type="STRING" id="1643428.GCA_001442855_00601"/>
<gene>
    <name evidence="2" type="ORF">JGI1_00616</name>
</gene>